<evidence type="ECO:0000259" key="2">
    <source>
        <dbReference type="Pfam" id="PF00892"/>
    </source>
</evidence>
<proteinExistence type="predicted"/>
<comment type="caution">
    <text evidence="3">The sequence shown here is derived from an EMBL/GenBank/DDBJ whole genome shotgun (WGS) entry which is preliminary data.</text>
</comment>
<dbReference type="InterPro" id="IPR000620">
    <property type="entry name" value="EamA_dom"/>
</dbReference>
<feature type="transmembrane region" description="Helical" evidence="1">
    <location>
        <begin position="240"/>
        <end position="259"/>
    </location>
</feature>
<keyword evidence="1" id="KW-0812">Transmembrane</keyword>
<feature type="transmembrane region" description="Helical" evidence="1">
    <location>
        <begin position="64"/>
        <end position="84"/>
    </location>
</feature>
<feature type="transmembrane region" description="Helical" evidence="1">
    <location>
        <begin position="265"/>
        <end position="283"/>
    </location>
</feature>
<name>A0ABS8W836_9GAMM</name>
<reference evidence="3 4" key="1">
    <citation type="journal article" date="2022" name="Environ. Microbiol. Rep.">
        <title>Eco-phylogenetic analyses reveal divergent evolution of vitamin B12 metabolism in the marine bacterial family 'Psychromonadaceae'.</title>
        <authorList>
            <person name="Jin X."/>
            <person name="Yang Y."/>
            <person name="Cao H."/>
            <person name="Gao B."/>
            <person name="Zhao Z."/>
        </authorList>
    </citation>
    <scope>NUCLEOTIDE SEQUENCE [LARGE SCALE GENOMIC DNA]</scope>
    <source>
        <strain evidence="3 4">MKS20</strain>
    </source>
</reference>
<accession>A0ABS8W836</accession>
<feature type="transmembrane region" description="Helical" evidence="1">
    <location>
        <begin position="207"/>
        <end position="228"/>
    </location>
</feature>
<dbReference type="Proteomes" id="UP001201273">
    <property type="component" value="Unassembled WGS sequence"/>
</dbReference>
<dbReference type="EMBL" id="JAIMJA010000008">
    <property type="protein sequence ID" value="MCE2595156.1"/>
    <property type="molecule type" value="Genomic_DNA"/>
</dbReference>
<feature type="transmembrane region" description="Helical" evidence="1">
    <location>
        <begin position="177"/>
        <end position="195"/>
    </location>
</feature>
<gene>
    <name evidence="3" type="ORF">K6Y31_10025</name>
</gene>
<feature type="domain" description="EamA" evidence="2">
    <location>
        <begin position="146"/>
        <end position="279"/>
    </location>
</feature>
<feature type="transmembrane region" description="Helical" evidence="1">
    <location>
        <begin position="33"/>
        <end position="52"/>
    </location>
</feature>
<evidence type="ECO:0000313" key="4">
    <source>
        <dbReference type="Proteomes" id="UP001201273"/>
    </source>
</evidence>
<feature type="transmembrane region" description="Helical" evidence="1">
    <location>
        <begin position="90"/>
        <end position="111"/>
    </location>
</feature>
<sequence length="288" mass="31652">MPSKGLLSVHIAVILLAGTGLFSQLVPLPALDITFYRCLVAFVFLALVLSFTGQRFRLRNTKDYQTAIILGVLVSLHWVTYFYSMQWSSVAAGMIALYTYPVITVLIEPLLLQQKPKLNDLICALVVLLGIVLMLPLQNPLSDAGLGILLGVFSAMLFAARNLLYKHKFSQYNGPQTMFYQVLVGSLLLLPLLFVNNQATNWSLPTSSSLLLLLLLGTLFTALPHALLVTSLRYLTASSVALISCLQPLYGMLLAALILAQMPTWQTIVGGALILSGTLYETLKNRHR</sequence>
<dbReference type="SUPFAM" id="SSF103481">
    <property type="entry name" value="Multidrug resistance efflux transporter EmrE"/>
    <property type="match status" value="2"/>
</dbReference>
<keyword evidence="1" id="KW-0472">Membrane</keyword>
<evidence type="ECO:0000256" key="1">
    <source>
        <dbReference type="SAM" id="Phobius"/>
    </source>
</evidence>
<evidence type="ECO:0000313" key="3">
    <source>
        <dbReference type="EMBL" id="MCE2595156.1"/>
    </source>
</evidence>
<organism evidence="3 4">
    <name type="scientific">Motilimonas cestriensis</name>
    <dbReference type="NCBI Taxonomy" id="2742685"/>
    <lineage>
        <taxon>Bacteria</taxon>
        <taxon>Pseudomonadati</taxon>
        <taxon>Pseudomonadota</taxon>
        <taxon>Gammaproteobacteria</taxon>
        <taxon>Alteromonadales</taxon>
        <taxon>Alteromonadales genera incertae sedis</taxon>
        <taxon>Motilimonas</taxon>
    </lineage>
</organism>
<dbReference type="InterPro" id="IPR037185">
    <property type="entry name" value="EmrE-like"/>
</dbReference>
<dbReference type="RefSeq" id="WP_233052650.1">
    <property type="nucleotide sequence ID" value="NZ_JAIMJA010000008.1"/>
</dbReference>
<feature type="transmembrane region" description="Helical" evidence="1">
    <location>
        <begin position="144"/>
        <end position="165"/>
    </location>
</feature>
<keyword evidence="1" id="KW-1133">Transmembrane helix</keyword>
<feature type="transmembrane region" description="Helical" evidence="1">
    <location>
        <begin position="118"/>
        <end position="138"/>
    </location>
</feature>
<feature type="domain" description="EamA" evidence="2">
    <location>
        <begin position="4"/>
        <end position="134"/>
    </location>
</feature>
<protein>
    <submittedName>
        <fullName evidence="3">DMT family transporter</fullName>
    </submittedName>
</protein>
<dbReference type="PANTHER" id="PTHR22911">
    <property type="entry name" value="ACYL-MALONYL CONDENSING ENZYME-RELATED"/>
    <property type="match status" value="1"/>
</dbReference>
<keyword evidence="4" id="KW-1185">Reference proteome</keyword>
<dbReference type="Pfam" id="PF00892">
    <property type="entry name" value="EamA"/>
    <property type="match status" value="2"/>
</dbReference>
<dbReference type="PANTHER" id="PTHR22911:SF79">
    <property type="entry name" value="MOBA-LIKE NTP TRANSFERASE DOMAIN-CONTAINING PROTEIN"/>
    <property type="match status" value="1"/>
</dbReference>